<dbReference type="RefSeq" id="WP_088877421.1">
    <property type="nucleotide sequence ID" value="NZ_CP018308.1"/>
</dbReference>
<feature type="transmembrane region" description="Helical" evidence="1">
    <location>
        <begin position="165"/>
        <end position="188"/>
    </location>
</feature>
<feature type="transmembrane region" description="Helical" evidence="1">
    <location>
        <begin position="331"/>
        <end position="349"/>
    </location>
</feature>
<dbReference type="KEGG" id="vsh:BSZ05_15440"/>
<feature type="transmembrane region" description="Helical" evidence="1">
    <location>
        <begin position="200"/>
        <end position="222"/>
    </location>
</feature>
<accession>A0AAN1KP44</accession>
<dbReference type="AlphaFoldDB" id="A0AAN1KP44"/>
<dbReference type="Proteomes" id="UP000197092">
    <property type="component" value="Chromosome 1"/>
</dbReference>
<gene>
    <name evidence="2" type="ORF">BSZ05_15440</name>
</gene>
<proteinExistence type="predicted"/>
<keyword evidence="1" id="KW-0812">Transmembrane</keyword>
<name>A0AAN1KP44_9VIBR</name>
<reference evidence="3" key="1">
    <citation type="submission" date="2016-12" db="EMBL/GenBank/DDBJ databases">
        <title>Comparative genomic analysis reveals the diversity, evolution, and environmental adaptation strategies of the genus Vibrio.</title>
        <authorList>
            <person name="Lin H."/>
            <person name="Wang X."/>
            <person name="Zhang X.-H."/>
        </authorList>
    </citation>
    <scope>NUCLEOTIDE SEQUENCE [LARGE SCALE GENOMIC DNA]</scope>
    <source>
        <strain evidence="3">QT6D1</strain>
    </source>
</reference>
<sequence>MLKGYIKTNNQYDLAFLLLLTTLIGLFWVFQYPAIVDGPQHASQLKILEQLLQNHWFYQDRFWINWFTPYVLPNLLMLPIAHLFGPIIAIKVAITVYLLVFAFVGRALVLHFERPRQVQLLSLCFLYSPALYWGFIPFLLTLSIGTIWLYFVIIRRVKIQSMASLVVSFSLILGHAIAWGLIVFNIIVLHFSRNNFSQKAVFQVVPIISPILLVLLWTIFSINTESSSNEISEFIFGTPIDKLGTMTLVALGDNIKYLSIVKVLLLVFIFTRFVFVDKNDTVLNALIIANILLFFTSPYIAFSTAYIADRLLQVSILFIPLFISNIKSTRAFNLSVIIMILFSIMAVFTNQFAVNRENKDYHKIIRTISNTSDIFYISKFDDLGYFNITSRPLPLFLHTPHWLSNTLDINVDYSFAYVHNIMLRTKQEDYPWTGQVSYNYDHLDWEKVQALNYDYIIIRNCTLTDEEILIIQNQSHYRWRLSAKCWHLLQAPNRK</sequence>
<keyword evidence="1" id="KW-0472">Membrane</keyword>
<evidence type="ECO:0000256" key="1">
    <source>
        <dbReference type="SAM" id="Phobius"/>
    </source>
</evidence>
<organism evidence="2 3">
    <name type="scientific">Vibrio mediterranei</name>
    <dbReference type="NCBI Taxonomy" id="689"/>
    <lineage>
        <taxon>Bacteria</taxon>
        <taxon>Pseudomonadati</taxon>
        <taxon>Pseudomonadota</taxon>
        <taxon>Gammaproteobacteria</taxon>
        <taxon>Vibrionales</taxon>
        <taxon>Vibrionaceae</taxon>
        <taxon>Vibrio</taxon>
    </lineage>
</organism>
<evidence type="ECO:0000313" key="2">
    <source>
        <dbReference type="EMBL" id="ASI91080.1"/>
    </source>
</evidence>
<feature type="transmembrane region" description="Helical" evidence="1">
    <location>
        <begin position="12"/>
        <end position="30"/>
    </location>
</feature>
<feature type="transmembrane region" description="Helical" evidence="1">
    <location>
        <begin position="62"/>
        <end position="81"/>
    </location>
</feature>
<feature type="transmembrane region" description="Helical" evidence="1">
    <location>
        <begin position="282"/>
        <end position="301"/>
    </location>
</feature>
<protein>
    <submittedName>
        <fullName evidence="2">Uncharacterized protein</fullName>
    </submittedName>
</protein>
<keyword evidence="1" id="KW-1133">Transmembrane helix</keyword>
<dbReference type="EMBL" id="CP018308">
    <property type="protein sequence ID" value="ASI91080.1"/>
    <property type="molecule type" value="Genomic_DNA"/>
</dbReference>
<feature type="transmembrane region" description="Helical" evidence="1">
    <location>
        <begin position="130"/>
        <end position="153"/>
    </location>
</feature>
<feature type="transmembrane region" description="Helical" evidence="1">
    <location>
        <begin position="257"/>
        <end position="275"/>
    </location>
</feature>
<evidence type="ECO:0000313" key="3">
    <source>
        <dbReference type="Proteomes" id="UP000197092"/>
    </source>
</evidence>
<feature type="transmembrane region" description="Helical" evidence="1">
    <location>
        <begin position="88"/>
        <end position="110"/>
    </location>
</feature>